<gene>
    <name evidence="1" type="ORF">KC19_4G060800</name>
</gene>
<accession>A0A8T0I7J8</accession>
<proteinExistence type="predicted"/>
<evidence type="ECO:0000313" key="2">
    <source>
        <dbReference type="Proteomes" id="UP000822688"/>
    </source>
</evidence>
<dbReference type="AlphaFoldDB" id="A0A8T0I7J8"/>
<dbReference type="EMBL" id="CM026424">
    <property type="protein sequence ID" value="KAG0578929.1"/>
    <property type="molecule type" value="Genomic_DNA"/>
</dbReference>
<evidence type="ECO:0000313" key="1">
    <source>
        <dbReference type="EMBL" id="KAG0578929.1"/>
    </source>
</evidence>
<dbReference type="Proteomes" id="UP000822688">
    <property type="component" value="Chromosome 4"/>
</dbReference>
<organism evidence="1 2">
    <name type="scientific">Ceratodon purpureus</name>
    <name type="common">Fire moss</name>
    <name type="synonym">Dicranum purpureum</name>
    <dbReference type="NCBI Taxonomy" id="3225"/>
    <lineage>
        <taxon>Eukaryota</taxon>
        <taxon>Viridiplantae</taxon>
        <taxon>Streptophyta</taxon>
        <taxon>Embryophyta</taxon>
        <taxon>Bryophyta</taxon>
        <taxon>Bryophytina</taxon>
        <taxon>Bryopsida</taxon>
        <taxon>Dicranidae</taxon>
        <taxon>Pseudoditrichales</taxon>
        <taxon>Ditrichaceae</taxon>
        <taxon>Ceratodon</taxon>
    </lineage>
</organism>
<name>A0A8T0I7J8_CERPU</name>
<comment type="caution">
    <text evidence="1">The sequence shown here is derived from an EMBL/GenBank/DDBJ whole genome shotgun (WGS) entry which is preliminary data.</text>
</comment>
<protein>
    <submittedName>
        <fullName evidence="1">Uncharacterized protein</fullName>
    </submittedName>
</protein>
<reference evidence="1" key="1">
    <citation type="submission" date="2020-06" db="EMBL/GenBank/DDBJ databases">
        <title>WGS assembly of Ceratodon purpureus strain R40.</title>
        <authorList>
            <person name="Carey S.B."/>
            <person name="Jenkins J."/>
            <person name="Shu S."/>
            <person name="Lovell J.T."/>
            <person name="Sreedasyam A."/>
            <person name="Maumus F."/>
            <person name="Tiley G.P."/>
            <person name="Fernandez-Pozo N."/>
            <person name="Barry K."/>
            <person name="Chen C."/>
            <person name="Wang M."/>
            <person name="Lipzen A."/>
            <person name="Daum C."/>
            <person name="Saski C.A."/>
            <person name="Payton A.C."/>
            <person name="Mcbreen J.C."/>
            <person name="Conrad R.E."/>
            <person name="Kollar L.M."/>
            <person name="Olsson S."/>
            <person name="Huttunen S."/>
            <person name="Landis J.B."/>
            <person name="Wickett N.J."/>
            <person name="Johnson M.G."/>
            <person name="Rensing S.A."/>
            <person name="Grimwood J."/>
            <person name="Schmutz J."/>
            <person name="Mcdaniel S.F."/>
        </authorList>
    </citation>
    <scope>NUCLEOTIDE SEQUENCE</scope>
    <source>
        <strain evidence="1">R40</strain>
    </source>
</reference>
<sequence length="150" mass="16819">MESGKSTASIMLVGRERPSGGTVLQESSLSGGVSVRDNIRLILDETGVPRAQHDYRMRGFIWDFSLLAVENTMGGILLRGEPRQIGPTRAVAYNCSEAPPKDFCWFCWRRPHRSCRNPGTVAALIQYNEEELHVLIVYHNVNEMLNINCA</sequence>
<keyword evidence="2" id="KW-1185">Reference proteome</keyword>